<evidence type="ECO:0000313" key="1">
    <source>
        <dbReference type="EMBL" id="ABL87898.1"/>
    </source>
</evidence>
<dbReference type="STRING" id="384616.Pisl_0720"/>
<evidence type="ECO:0000313" key="2">
    <source>
        <dbReference type="Proteomes" id="UP000002595"/>
    </source>
</evidence>
<proteinExistence type="predicted"/>
<organism evidence="1 2">
    <name type="scientific">Pyrobaculum islandicum (strain DSM 4184 / JCM 9189 / GEO3)</name>
    <dbReference type="NCBI Taxonomy" id="384616"/>
    <lineage>
        <taxon>Archaea</taxon>
        <taxon>Thermoproteota</taxon>
        <taxon>Thermoprotei</taxon>
        <taxon>Thermoproteales</taxon>
        <taxon>Thermoproteaceae</taxon>
        <taxon>Pyrobaculum</taxon>
    </lineage>
</organism>
<dbReference type="AlphaFoldDB" id="A1RSG6"/>
<reference evidence="1" key="1">
    <citation type="submission" date="2006-12" db="EMBL/GenBank/DDBJ databases">
        <title>Complete sequence of Pyrobaculum islandicum DSM 4184.</title>
        <authorList>
            <person name="Copeland A."/>
            <person name="Lucas S."/>
            <person name="Lapidus A."/>
            <person name="Barry K."/>
            <person name="Detter J.C."/>
            <person name="Glavina del Rio T."/>
            <person name="Dalin E."/>
            <person name="Tice H."/>
            <person name="Pitluck S."/>
            <person name="Meincke L."/>
            <person name="Brettin T."/>
            <person name="Bruce D."/>
            <person name="Han C."/>
            <person name="Tapia R."/>
            <person name="Gilna P."/>
            <person name="Schmutz J."/>
            <person name="Larimer F."/>
            <person name="Land M."/>
            <person name="Hauser L."/>
            <person name="Kyrpides N."/>
            <person name="Mikhailova N."/>
            <person name="Cozen A.E."/>
            <person name="Fitz-Gibbon S.T."/>
            <person name="House C.H."/>
            <person name="Saltikov C."/>
            <person name="Lowe T."/>
            <person name="Richardson P."/>
        </authorList>
    </citation>
    <scope>NUCLEOTIDE SEQUENCE [LARGE SCALE GENOMIC DNA]</scope>
    <source>
        <strain evidence="1">DSM 4184</strain>
    </source>
</reference>
<accession>A1RSG6</accession>
<dbReference type="eggNOG" id="arCOG00746">
    <property type="taxonomic scope" value="Archaea"/>
</dbReference>
<sequence>MRMATVHTMLGPHAYILQRYGISPHDDITTAVEKLKHTMPHLARLLKEIAIIRET</sequence>
<dbReference type="EMBL" id="CP000504">
    <property type="protein sequence ID" value="ABL87898.1"/>
    <property type="molecule type" value="Genomic_DNA"/>
</dbReference>
<gene>
    <name evidence="1" type="ordered locus">Pisl_0720</name>
</gene>
<keyword evidence="2" id="KW-1185">Reference proteome</keyword>
<dbReference type="Proteomes" id="UP000002595">
    <property type="component" value="Chromosome"/>
</dbReference>
<protein>
    <submittedName>
        <fullName evidence="1">PaREP10</fullName>
    </submittedName>
</protein>
<dbReference type="KEGG" id="pis:Pisl_0720"/>
<dbReference type="HOGENOM" id="CLU_181231_1_0_2"/>
<name>A1RSG6_PYRIL</name>